<name>A0ABD3NWK1_9STRA</name>
<proteinExistence type="inferred from homology"/>
<organism evidence="4 5">
    <name type="scientific">Stephanodiscus triporus</name>
    <dbReference type="NCBI Taxonomy" id="2934178"/>
    <lineage>
        <taxon>Eukaryota</taxon>
        <taxon>Sar</taxon>
        <taxon>Stramenopiles</taxon>
        <taxon>Ochrophyta</taxon>
        <taxon>Bacillariophyta</taxon>
        <taxon>Coscinodiscophyceae</taxon>
        <taxon>Thalassiosirophycidae</taxon>
        <taxon>Stephanodiscales</taxon>
        <taxon>Stephanodiscaceae</taxon>
        <taxon>Stephanodiscus</taxon>
    </lineage>
</organism>
<feature type="domain" description="Phosducin" evidence="3">
    <location>
        <begin position="151"/>
        <end position="284"/>
    </location>
</feature>
<protein>
    <recommendedName>
        <fullName evidence="3">Phosducin domain-containing protein</fullName>
    </recommendedName>
</protein>
<dbReference type="Pfam" id="PF02114">
    <property type="entry name" value="Phosducin"/>
    <property type="match status" value="1"/>
</dbReference>
<dbReference type="Proteomes" id="UP001530315">
    <property type="component" value="Unassembled WGS sequence"/>
</dbReference>
<evidence type="ECO:0000313" key="5">
    <source>
        <dbReference type="Proteomes" id="UP001530315"/>
    </source>
</evidence>
<feature type="region of interest" description="Disordered" evidence="2">
    <location>
        <begin position="1"/>
        <end position="47"/>
    </location>
</feature>
<dbReference type="InterPro" id="IPR036249">
    <property type="entry name" value="Thioredoxin-like_sf"/>
</dbReference>
<dbReference type="PANTHER" id="PTHR21148">
    <property type="entry name" value="THIOREDOXIN DOMAIN-CONTAINING PROTEIN 9"/>
    <property type="match status" value="1"/>
</dbReference>
<dbReference type="EMBL" id="JALLAZ020001148">
    <property type="protein sequence ID" value="KAL3779744.1"/>
    <property type="molecule type" value="Genomic_DNA"/>
</dbReference>
<dbReference type="Gene3D" id="3.40.30.10">
    <property type="entry name" value="Glutaredoxin"/>
    <property type="match status" value="1"/>
</dbReference>
<evidence type="ECO:0000256" key="1">
    <source>
        <dbReference type="ARBA" id="ARBA00009686"/>
    </source>
</evidence>
<feature type="compositionally biased region" description="Basic and acidic residues" evidence="2">
    <location>
        <begin position="139"/>
        <end position="153"/>
    </location>
</feature>
<sequence length="354" mass="40372">MSSNQNPVGNSKAAKFVASNPLAPLADPFSGMGDDEKEMHREVSDGVQRRLEEAMETLKERHRTGTNELDDVDRAPTGAAYRAAHESQVRRARAARDADERAAAIGRGEEDRRIVREREAMRRLKFSNDDGAENAANRRHGDDGGDGDDRSDSDSDDEFDRLLDDDDDDELQALRRARIEQLKREQSQRAEHASLGHGELRTITQDDFLPECTGSSRYVVVHYYHDDFERCKIMDFHLNIVAREHTEAKFLRIDASRSPFFVNKLRIRTLPSLLVFDMGREIGRLTGFEGLALDPKRPDEWHTGRLQEWISSTGAIRYERPSREVEEERKRLGIVVRGGVYSNDGRDSGMIEEY</sequence>
<feature type="compositionally biased region" description="Basic and acidic residues" evidence="2">
    <location>
        <begin position="83"/>
        <end position="128"/>
    </location>
</feature>
<comment type="caution">
    <text evidence="4">The sequence shown here is derived from an EMBL/GenBank/DDBJ whole genome shotgun (WGS) entry which is preliminary data.</text>
</comment>
<dbReference type="AlphaFoldDB" id="A0ABD3NWK1"/>
<accession>A0ABD3NWK1</accession>
<comment type="similarity">
    <text evidence="1">Belongs to the phosducin family.</text>
</comment>
<keyword evidence="5" id="KW-1185">Reference proteome</keyword>
<feature type="region of interest" description="Disordered" evidence="2">
    <location>
        <begin position="60"/>
        <end position="164"/>
    </location>
</feature>
<dbReference type="SUPFAM" id="SSF52833">
    <property type="entry name" value="Thioredoxin-like"/>
    <property type="match status" value="1"/>
</dbReference>
<evidence type="ECO:0000313" key="4">
    <source>
        <dbReference type="EMBL" id="KAL3779744.1"/>
    </source>
</evidence>
<gene>
    <name evidence="4" type="ORF">ACHAW5_003139</name>
</gene>
<evidence type="ECO:0000259" key="3">
    <source>
        <dbReference type="Pfam" id="PF02114"/>
    </source>
</evidence>
<reference evidence="4 5" key="1">
    <citation type="submission" date="2024-10" db="EMBL/GenBank/DDBJ databases">
        <title>Updated reference genomes for cyclostephanoid diatoms.</title>
        <authorList>
            <person name="Roberts W.R."/>
            <person name="Alverson A.J."/>
        </authorList>
    </citation>
    <scope>NUCLEOTIDE SEQUENCE [LARGE SCALE GENOMIC DNA]</scope>
    <source>
        <strain evidence="4 5">AJA276-08</strain>
    </source>
</reference>
<feature type="compositionally biased region" description="Acidic residues" evidence="2">
    <location>
        <begin position="154"/>
        <end position="164"/>
    </location>
</feature>
<feature type="compositionally biased region" description="Basic and acidic residues" evidence="2">
    <location>
        <begin position="37"/>
        <end position="47"/>
    </location>
</feature>
<evidence type="ECO:0000256" key="2">
    <source>
        <dbReference type="SAM" id="MobiDB-lite"/>
    </source>
</evidence>
<dbReference type="InterPro" id="IPR024253">
    <property type="entry name" value="Phosducin_thioredoxin-like_dom"/>
</dbReference>